<organism evidence="2 3">
    <name type="scientific">Aspergillus lentulus</name>
    <dbReference type="NCBI Taxonomy" id="293939"/>
    <lineage>
        <taxon>Eukaryota</taxon>
        <taxon>Fungi</taxon>
        <taxon>Dikarya</taxon>
        <taxon>Ascomycota</taxon>
        <taxon>Pezizomycotina</taxon>
        <taxon>Eurotiomycetes</taxon>
        <taxon>Eurotiomycetidae</taxon>
        <taxon>Eurotiales</taxon>
        <taxon>Aspergillaceae</taxon>
        <taxon>Aspergillus</taxon>
        <taxon>Aspergillus subgen. Fumigati</taxon>
    </lineage>
</organism>
<feature type="domain" description="LysM" evidence="1">
    <location>
        <begin position="50"/>
        <end position="94"/>
    </location>
</feature>
<dbReference type="EMBL" id="BCLY01000008">
    <property type="protein sequence ID" value="GAQ07517.1"/>
    <property type="molecule type" value="Genomic_DNA"/>
</dbReference>
<evidence type="ECO:0000313" key="2">
    <source>
        <dbReference type="EMBL" id="GAQ07517.1"/>
    </source>
</evidence>
<dbReference type="Gene3D" id="3.10.350.10">
    <property type="entry name" value="LysM domain"/>
    <property type="match status" value="1"/>
</dbReference>
<dbReference type="InterPro" id="IPR018392">
    <property type="entry name" value="LysM"/>
</dbReference>
<accession>A0AAN4PIV0</accession>
<dbReference type="Pfam" id="PF01476">
    <property type="entry name" value="LysM"/>
    <property type="match status" value="1"/>
</dbReference>
<dbReference type="PROSITE" id="PS51782">
    <property type="entry name" value="LYSM"/>
    <property type="match status" value="1"/>
</dbReference>
<sequence length="227" mass="24482">MRHLPMEDMKLPSMPGRRYGCSGRPEGTQSPIFALSAPHVAPQQASNTTLYYTALEGDSIFSIVAKLGRGVCNITRANRLMDAKYLFPGFSLIMPDAASNPDNDTCVLQAQNTTATCIYGGRLDCTTATNGPINRAALYKLNITVGSLWTENAENLQSGFVRRGPASQHDLEEKYGTTVGQTITLNFHYNCSSAVGTTADEALGLSYAIITLRVGCRPLVDDPPSNL</sequence>
<name>A0AAN4PIV0_ASPLE</name>
<dbReference type="SUPFAM" id="SSF54106">
    <property type="entry name" value="LysM domain"/>
    <property type="match status" value="1"/>
</dbReference>
<evidence type="ECO:0000313" key="3">
    <source>
        <dbReference type="Proteomes" id="UP000051487"/>
    </source>
</evidence>
<gene>
    <name evidence="2" type="ORF">ALT_4838</name>
</gene>
<reference evidence="2 3" key="1">
    <citation type="submission" date="2015-11" db="EMBL/GenBank/DDBJ databases">
        <title>Aspergillus lentulus strain IFM 54703T.</title>
        <authorList>
            <person name="Kusuya Y."/>
            <person name="Sakai K."/>
            <person name="Kamei K."/>
            <person name="Takahashi H."/>
            <person name="Yaguchi T."/>
        </authorList>
    </citation>
    <scope>NUCLEOTIDE SEQUENCE [LARGE SCALE GENOMIC DNA]</scope>
    <source>
        <strain evidence="2 3">IFM 54703</strain>
    </source>
</reference>
<protein>
    <recommendedName>
        <fullName evidence="1">LysM domain-containing protein</fullName>
    </recommendedName>
</protein>
<proteinExistence type="predicted"/>
<evidence type="ECO:0000259" key="1">
    <source>
        <dbReference type="PROSITE" id="PS51782"/>
    </source>
</evidence>
<dbReference type="SMART" id="SM00257">
    <property type="entry name" value="LysM"/>
    <property type="match status" value="1"/>
</dbReference>
<dbReference type="AlphaFoldDB" id="A0AAN4PIV0"/>
<dbReference type="InterPro" id="IPR036779">
    <property type="entry name" value="LysM_dom_sf"/>
</dbReference>
<dbReference type="Proteomes" id="UP000051487">
    <property type="component" value="Unassembled WGS sequence"/>
</dbReference>
<comment type="caution">
    <text evidence="2">The sequence shown here is derived from an EMBL/GenBank/DDBJ whole genome shotgun (WGS) entry which is preliminary data.</text>
</comment>
<dbReference type="CDD" id="cd00118">
    <property type="entry name" value="LysM"/>
    <property type="match status" value="1"/>
</dbReference>